<keyword evidence="2" id="KW-0732">Signal</keyword>
<protein>
    <submittedName>
        <fullName evidence="3">Tripartite-type tricarboxylate transporter receptor subunit TctC</fullName>
    </submittedName>
</protein>
<name>A0A7Y9LJW3_9BURK</name>
<reference evidence="3 4" key="1">
    <citation type="submission" date="2020-07" db="EMBL/GenBank/DDBJ databases">
        <title>Genomic Encyclopedia of Type Strains, Phase IV (KMG-V): Genome sequencing to study the core and pangenomes of soil and plant-associated prokaryotes.</title>
        <authorList>
            <person name="Whitman W."/>
        </authorList>
    </citation>
    <scope>NUCLEOTIDE SEQUENCE [LARGE SCALE GENOMIC DNA]</scope>
    <source>
        <strain evidence="3 4">SAS40</strain>
    </source>
</reference>
<dbReference type="Pfam" id="PF03401">
    <property type="entry name" value="TctC"/>
    <property type="match status" value="1"/>
</dbReference>
<dbReference type="Proteomes" id="UP000542125">
    <property type="component" value="Unassembled WGS sequence"/>
</dbReference>
<dbReference type="RefSeq" id="WP_179585221.1">
    <property type="nucleotide sequence ID" value="NZ_JACBYR010000001.1"/>
</dbReference>
<dbReference type="EMBL" id="JACBYR010000001">
    <property type="protein sequence ID" value="NYE82379.1"/>
    <property type="molecule type" value="Genomic_DNA"/>
</dbReference>
<evidence type="ECO:0000256" key="1">
    <source>
        <dbReference type="ARBA" id="ARBA00006987"/>
    </source>
</evidence>
<dbReference type="InterPro" id="IPR042100">
    <property type="entry name" value="Bug_dom1"/>
</dbReference>
<dbReference type="InterPro" id="IPR005064">
    <property type="entry name" value="BUG"/>
</dbReference>
<dbReference type="PANTHER" id="PTHR42928:SF5">
    <property type="entry name" value="BLR1237 PROTEIN"/>
    <property type="match status" value="1"/>
</dbReference>
<gene>
    <name evidence="3" type="ORF">FHW18_001650</name>
</gene>
<dbReference type="CDD" id="cd13578">
    <property type="entry name" value="PBP2_Bug27"/>
    <property type="match status" value="1"/>
</dbReference>
<proteinExistence type="inferred from homology"/>
<accession>A0A7Y9LJW3</accession>
<evidence type="ECO:0000256" key="2">
    <source>
        <dbReference type="SAM" id="SignalP"/>
    </source>
</evidence>
<organism evidence="3 4">
    <name type="scientific">Pigmentiphaga litoralis</name>
    <dbReference type="NCBI Taxonomy" id="516702"/>
    <lineage>
        <taxon>Bacteria</taxon>
        <taxon>Pseudomonadati</taxon>
        <taxon>Pseudomonadota</taxon>
        <taxon>Betaproteobacteria</taxon>
        <taxon>Burkholderiales</taxon>
        <taxon>Alcaligenaceae</taxon>
        <taxon>Pigmentiphaga</taxon>
    </lineage>
</organism>
<dbReference type="Gene3D" id="3.40.190.150">
    <property type="entry name" value="Bordetella uptake gene, domain 1"/>
    <property type="match status" value="1"/>
</dbReference>
<feature type="chain" id="PRO_5030553743" evidence="2">
    <location>
        <begin position="27"/>
        <end position="324"/>
    </location>
</feature>
<dbReference type="SUPFAM" id="SSF53850">
    <property type="entry name" value="Periplasmic binding protein-like II"/>
    <property type="match status" value="1"/>
</dbReference>
<sequence>MPLRPVLTPLSLAAALAIALPGGALAAYPDKPIRLVVPFAAGGAVDAVARTVAARLTDTLNQRVIVENRAGASGTIGAEAVARSPADGYTLLLTASTVVVNPFIMKEKPRFDTIKDLTALNLVASGPLLFVAAPNVNATSAQDFVAKAKANPERFNFAVGGFGAAGHLAVESFKFRAGLPVPTILYKGTAPALVDLMGGQVSGMIDPLLTSLPPVKGGKLKALAITGDKRSPLAPDVPTFAEAGFPDVNFSTWYGFWGPANLPQDVIDTLEGAVKKVVANPEVKTWFASQGLDPSGISGARFRAFIDQESVKSQQIVNAAHISE</sequence>
<evidence type="ECO:0000313" key="3">
    <source>
        <dbReference type="EMBL" id="NYE82379.1"/>
    </source>
</evidence>
<comment type="similarity">
    <text evidence="1">Belongs to the UPF0065 (bug) family.</text>
</comment>
<keyword evidence="4" id="KW-1185">Reference proteome</keyword>
<evidence type="ECO:0000313" key="4">
    <source>
        <dbReference type="Proteomes" id="UP000542125"/>
    </source>
</evidence>
<dbReference type="AlphaFoldDB" id="A0A7Y9LJW3"/>
<keyword evidence="3" id="KW-0675">Receptor</keyword>
<dbReference type="Gene3D" id="3.40.190.10">
    <property type="entry name" value="Periplasmic binding protein-like II"/>
    <property type="match status" value="1"/>
</dbReference>
<feature type="signal peptide" evidence="2">
    <location>
        <begin position="1"/>
        <end position="26"/>
    </location>
</feature>
<dbReference type="PIRSF" id="PIRSF017082">
    <property type="entry name" value="YflP"/>
    <property type="match status" value="1"/>
</dbReference>
<dbReference type="PANTHER" id="PTHR42928">
    <property type="entry name" value="TRICARBOXYLATE-BINDING PROTEIN"/>
    <property type="match status" value="1"/>
</dbReference>
<comment type="caution">
    <text evidence="3">The sequence shown here is derived from an EMBL/GenBank/DDBJ whole genome shotgun (WGS) entry which is preliminary data.</text>
</comment>